<organism evidence="1 2">
    <name type="scientific">Porphyridium purpureum</name>
    <name type="common">Red alga</name>
    <name type="synonym">Porphyridium cruentum</name>
    <dbReference type="NCBI Taxonomy" id="35688"/>
    <lineage>
        <taxon>Eukaryota</taxon>
        <taxon>Rhodophyta</taxon>
        <taxon>Bangiophyceae</taxon>
        <taxon>Porphyridiales</taxon>
        <taxon>Porphyridiaceae</taxon>
        <taxon>Porphyridium</taxon>
    </lineage>
</organism>
<protein>
    <submittedName>
        <fullName evidence="1">Uncharacterized protein</fullName>
    </submittedName>
</protein>
<evidence type="ECO:0000313" key="2">
    <source>
        <dbReference type="Proteomes" id="UP000324585"/>
    </source>
</evidence>
<evidence type="ECO:0000313" key="1">
    <source>
        <dbReference type="EMBL" id="KAA8499982.1"/>
    </source>
</evidence>
<dbReference type="Proteomes" id="UP000324585">
    <property type="component" value="Unassembled WGS sequence"/>
</dbReference>
<accession>A0A5J4ZAC2</accession>
<reference evidence="2" key="1">
    <citation type="journal article" date="2019" name="Nat. Commun.">
        <title>Expansion of phycobilisome linker gene families in mesophilic red algae.</title>
        <authorList>
            <person name="Lee J."/>
            <person name="Kim D."/>
            <person name="Bhattacharya D."/>
            <person name="Yoon H.S."/>
        </authorList>
    </citation>
    <scope>NUCLEOTIDE SEQUENCE [LARGE SCALE GENOMIC DNA]</scope>
    <source>
        <strain evidence="2">CCMP 1328</strain>
    </source>
</reference>
<proteinExistence type="predicted"/>
<comment type="caution">
    <text evidence="1">The sequence shown here is derived from an EMBL/GenBank/DDBJ whole genome shotgun (WGS) entry which is preliminary data.</text>
</comment>
<keyword evidence="2" id="KW-1185">Reference proteome</keyword>
<dbReference type="EMBL" id="VRMN01000001">
    <property type="protein sequence ID" value="KAA8499982.1"/>
    <property type="molecule type" value="Genomic_DNA"/>
</dbReference>
<gene>
    <name evidence="1" type="ORF">FVE85_7567</name>
</gene>
<sequence length="101" mass="10725">MCVVVRTAAQCVEPNGTHCTCQNQELFSCPVPRLDVEERCSSSVCVGILCSCEGGSDSALCKLVPTRVFNATSSTDQTGTVDCELVEVLLPQPMWAETPAA</sequence>
<name>A0A5J4ZAC2_PORPP</name>
<dbReference type="AlphaFoldDB" id="A0A5J4ZAC2"/>